<gene>
    <name evidence="2" type="ORF">QTG54_002875</name>
</gene>
<evidence type="ECO:0000313" key="3">
    <source>
        <dbReference type="Proteomes" id="UP001224775"/>
    </source>
</evidence>
<feature type="compositionally biased region" description="Low complexity" evidence="1">
    <location>
        <begin position="32"/>
        <end position="43"/>
    </location>
</feature>
<accession>A0AAD8YHS5</accession>
<name>A0AAD8YHS5_9STRA</name>
<feature type="compositionally biased region" description="Basic residues" evidence="1">
    <location>
        <begin position="9"/>
        <end position="22"/>
    </location>
</feature>
<dbReference type="EMBL" id="JATAAI010000004">
    <property type="protein sequence ID" value="KAK1746268.1"/>
    <property type="molecule type" value="Genomic_DNA"/>
</dbReference>
<protein>
    <submittedName>
        <fullName evidence="2">Uncharacterized protein</fullName>
    </submittedName>
</protein>
<evidence type="ECO:0000313" key="2">
    <source>
        <dbReference type="EMBL" id="KAK1746268.1"/>
    </source>
</evidence>
<dbReference type="AlphaFoldDB" id="A0AAD8YHS5"/>
<proteinExistence type="predicted"/>
<dbReference type="Proteomes" id="UP001224775">
    <property type="component" value="Unassembled WGS sequence"/>
</dbReference>
<sequence>MAKPTSRSSAKKPKGKHSKNKASAKSPPPSRNAPAADARASTARVEKSFVGDGSIITYLSQLIRFSSFVFDNYKGKLADDHLEKMTEADNKDKEEKNRSRTALRNYVVHAADAIKPLRDGQHHNSFLKIDGDDTLDYDTVVEYMTTKFNVVEVERSCAEKYMKALKLTDPITPEMVVDDGRVRLKVFQSMEQYNGIRSAIGWVYKIARVEMPFAQELGIYIKGITRHIAAAKHLLANW</sequence>
<comment type="caution">
    <text evidence="2">The sequence shown here is derived from an EMBL/GenBank/DDBJ whole genome shotgun (WGS) entry which is preliminary data.</text>
</comment>
<reference evidence="2" key="1">
    <citation type="submission" date="2023-06" db="EMBL/GenBank/DDBJ databases">
        <title>Survivors Of The Sea: Transcriptome response of Skeletonema marinoi to long-term dormancy.</title>
        <authorList>
            <person name="Pinder M.I.M."/>
            <person name="Kourtchenko O."/>
            <person name="Robertson E.K."/>
            <person name="Larsson T."/>
            <person name="Maumus F."/>
            <person name="Osuna-Cruz C.M."/>
            <person name="Vancaester E."/>
            <person name="Stenow R."/>
            <person name="Vandepoele K."/>
            <person name="Ploug H."/>
            <person name="Bruchert V."/>
            <person name="Godhe A."/>
            <person name="Topel M."/>
        </authorList>
    </citation>
    <scope>NUCLEOTIDE SEQUENCE</scope>
    <source>
        <strain evidence="2">R05AC</strain>
    </source>
</reference>
<keyword evidence="3" id="KW-1185">Reference proteome</keyword>
<evidence type="ECO:0000256" key="1">
    <source>
        <dbReference type="SAM" id="MobiDB-lite"/>
    </source>
</evidence>
<feature type="region of interest" description="Disordered" evidence="1">
    <location>
        <begin position="1"/>
        <end position="44"/>
    </location>
</feature>
<organism evidence="2 3">
    <name type="scientific">Skeletonema marinoi</name>
    <dbReference type="NCBI Taxonomy" id="267567"/>
    <lineage>
        <taxon>Eukaryota</taxon>
        <taxon>Sar</taxon>
        <taxon>Stramenopiles</taxon>
        <taxon>Ochrophyta</taxon>
        <taxon>Bacillariophyta</taxon>
        <taxon>Coscinodiscophyceae</taxon>
        <taxon>Thalassiosirophycidae</taxon>
        <taxon>Thalassiosirales</taxon>
        <taxon>Skeletonemataceae</taxon>
        <taxon>Skeletonema</taxon>
        <taxon>Skeletonema marinoi-dohrnii complex</taxon>
    </lineage>
</organism>